<accession>A0A7Y0FL60</accession>
<dbReference type="Proteomes" id="UP000559626">
    <property type="component" value="Unassembled WGS sequence"/>
</dbReference>
<name>A0A7Y0FL60_9BACT</name>
<sequence>MRRVVLCYRKLIDAQSARPWDQLVFTDSYRELRLQAQQFNPAGQHRTFGELLHHVPAAERLHGLVSGAVLGYLRQLDGLVPDLADNLGRRFLRFENFRFEIVNSHLQDQSQHRIAINFFTDPLYWHEPALGPFLLLSPAPPDATTGEQLTHLLQLQPFLAIHALLP</sequence>
<reference evidence="1 2" key="1">
    <citation type="submission" date="2020-04" db="EMBL/GenBank/DDBJ databases">
        <title>Hymenobacter polaris sp. nov., isolated from Arctic soil.</title>
        <authorList>
            <person name="Dahal R.H."/>
        </authorList>
    </citation>
    <scope>NUCLEOTIDE SEQUENCE [LARGE SCALE GENOMIC DNA]</scope>
    <source>
        <strain evidence="1 2">RP-2-7</strain>
    </source>
</reference>
<keyword evidence="2" id="KW-1185">Reference proteome</keyword>
<proteinExistence type="predicted"/>
<dbReference type="EMBL" id="JABBGH010000001">
    <property type="protein sequence ID" value="NML64034.1"/>
    <property type="molecule type" value="Genomic_DNA"/>
</dbReference>
<evidence type="ECO:0000313" key="2">
    <source>
        <dbReference type="Proteomes" id="UP000559626"/>
    </source>
</evidence>
<dbReference type="AlphaFoldDB" id="A0A7Y0FL60"/>
<gene>
    <name evidence="1" type="ORF">HHL22_02335</name>
</gene>
<comment type="caution">
    <text evidence="1">The sequence shown here is derived from an EMBL/GenBank/DDBJ whole genome shotgun (WGS) entry which is preliminary data.</text>
</comment>
<dbReference type="RefSeq" id="WP_169529361.1">
    <property type="nucleotide sequence ID" value="NZ_JABBGH010000001.1"/>
</dbReference>
<protein>
    <submittedName>
        <fullName evidence="1">Uncharacterized protein</fullName>
    </submittedName>
</protein>
<evidence type="ECO:0000313" key="1">
    <source>
        <dbReference type="EMBL" id="NML64034.1"/>
    </source>
</evidence>
<organism evidence="1 2">
    <name type="scientific">Hymenobacter polaris</name>
    <dbReference type="NCBI Taxonomy" id="2682546"/>
    <lineage>
        <taxon>Bacteria</taxon>
        <taxon>Pseudomonadati</taxon>
        <taxon>Bacteroidota</taxon>
        <taxon>Cytophagia</taxon>
        <taxon>Cytophagales</taxon>
        <taxon>Hymenobacteraceae</taxon>
        <taxon>Hymenobacter</taxon>
    </lineage>
</organism>